<evidence type="ECO:0000256" key="3">
    <source>
        <dbReference type="SAM" id="MobiDB-lite"/>
    </source>
</evidence>
<evidence type="ECO:0000256" key="2">
    <source>
        <dbReference type="ARBA" id="ARBA00024500"/>
    </source>
</evidence>
<evidence type="ECO:0000256" key="1">
    <source>
        <dbReference type="ARBA" id="ARBA00023310"/>
    </source>
</evidence>
<accession>A0A1I4LNI5</accession>
<dbReference type="SUPFAM" id="SSF52540">
    <property type="entry name" value="P-loop containing nucleoside triphosphate hydrolases"/>
    <property type="match status" value="1"/>
</dbReference>
<organism evidence="5 6">
    <name type="scientific">Methylobacterium pseudosasicola</name>
    <dbReference type="NCBI Taxonomy" id="582667"/>
    <lineage>
        <taxon>Bacteria</taxon>
        <taxon>Pseudomonadati</taxon>
        <taxon>Pseudomonadota</taxon>
        <taxon>Alphaproteobacteria</taxon>
        <taxon>Hyphomicrobiales</taxon>
        <taxon>Methylobacteriaceae</taxon>
        <taxon>Methylobacterium</taxon>
    </lineage>
</organism>
<dbReference type="InterPro" id="IPR022488">
    <property type="entry name" value="PPK2-related"/>
</dbReference>
<keyword evidence="6" id="KW-1185">Reference proteome</keyword>
<feature type="domain" description="Polyphosphate kinase-2-related" evidence="4">
    <location>
        <begin position="89"/>
        <end position="315"/>
    </location>
</feature>
<feature type="region of interest" description="Disordered" evidence="3">
    <location>
        <begin position="1"/>
        <end position="27"/>
    </location>
</feature>
<dbReference type="Proteomes" id="UP000199048">
    <property type="component" value="Unassembled WGS sequence"/>
</dbReference>
<protein>
    <submittedName>
        <fullName evidence="5">Polyphosphate:nucleotide phosphotransferase, PPK2 family</fullName>
    </submittedName>
</protein>
<evidence type="ECO:0000313" key="6">
    <source>
        <dbReference type="Proteomes" id="UP000199048"/>
    </source>
</evidence>
<keyword evidence="5" id="KW-0808">Transferase</keyword>
<dbReference type="GO" id="GO:0016776">
    <property type="term" value="F:phosphotransferase activity, phosphate group as acceptor"/>
    <property type="evidence" value="ECO:0007669"/>
    <property type="project" value="InterPro"/>
</dbReference>
<gene>
    <name evidence="5" type="ORF">SAMN05192568_101423</name>
</gene>
<dbReference type="InterPro" id="IPR022300">
    <property type="entry name" value="PPK2-rel_1"/>
</dbReference>
<dbReference type="Gene3D" id="3.40.50.300">
    <property type="entry name" value="P-loop containing nucleotide triphosphate hydrolases"/>
    <property type="match status" value="1"/>
</dbReference>
<dbReference type="EMBL" id="FOTK01000014">
    <property type="protein sequence ID" value="SFL92471.1"/>
    <property type="molecule type" value="Genomic_DNA"/>
</dbReference>
<dbReference type="PANTHER" id="PTHR34383:SF3">
    <property type="entry name" value="POLYPHOSPHATE:AMP PHOSPHOTRANSFERASE"/>
    <property type="match status" value="1"/>
</dbReference>
<dbReference type="GO" id="GO:0006797">
    <property type="term" value="P:polyphosphate metabolic process"/>
    <property type="evidence" value="ECO:0007669"/>
    <property type="project" value="InterPro"/>
</dbReference>
<proteinExistence type="predicted"/>
<name>A0A1I4LNI5_9HYPH</name>
<evidence type="ECO:0000259" key="4">
    <source>
        <dbReference type="Pfam" id="PF03976"/>
    </source>
</evidence>
<dbReference type="InterPro" id="IPR027417">
    <property type="entry name" value="P-loop_NTPase"/>
</dbReference>
<dbReference type="STRING" id="582667.SAMN05192568_101423"/>
<dbReference type="GO" id="GO:0006754">
    <property type="term" value="P:ATP biosynthetic process"/>
    <property type="evidence" value="ECO:0007669"/>
    <property type="project" value="UniProtKB-KW"/>
</dbReference>
<dbReference type="OrthoDB" id="9775224at2"/>
<dbReference type="Pfam" id="PF03976">
    <property type="entry name" value="PPK2"/>
    <property type="match status" value="1"/>
</dbReference>
<dbReference type="PANTHER" id="PTHR34383">
    <property type="entry name" value="POLYPHOSPHATE:AMP PHOSPHOTRANSFERASE-RELATED"/>
    <property type="match status" value="1"/>
</dbReference>
<dbReference type="RefSeq" id="WP_092041886.1">
    <property type="nucleotide sequence ID" value="NZ_FOTK01000014.1"/>
</dbReference>
<dbReference type="NCBIfam" id="TIGR03709">
    <property type="entry name" value="PPK2_rel_1"/>
    <property type="match status" value="1"/>
</dbReference>
<comment type="catalytic activity">
    <reaction evidence="2">
        <text>[phosphate](n) + ATP = [phosphate](n+1) + ADP</text>
        <dbReference type="Rhea" id="RHEA:19573"/>
        <dbReference type="Rhea" id="RHEA-COMP:9859"/>
        <dbReference type="Rhea" id="RHEA-COMP:14280"/>
        <dbReference type="ChEBI" id="CHEBI:16838"/>
        <dbReference type="ChEBI" id="CHEBI:30616"/>
        <dbReference type="ChEBI" id="CHEBI:456216"/>
    </reaction>
    <physiologicalReaction direction="right-to-left" evidence="2">
        <dbReference type="Rhea" id="RHEA:19575"/>
    </physiologicalReaction>
</comment>
<reference evidence="6" key="1">
    <citation type="submission" date="2016-10" db="EMBL/GenBank/DDBJ databases">
        <authorList>
            <person name="Varghese N."/>
            <person name="Submissions S."/>
        </authorList>
    </citation>
    <scope>NUCLEOTIDE SEQUENCE [LARGE SCALE GENOMIC DNA]</scope>
    <source>
        <strain evidence="6">BL36</strain>
    </source>
</reference>
<dbReference type="AlphaFoldDB" id="A0A1I4LNI5"/>
<keyword evidence="1" id="KW-0066">ATP synthesis</keyword>
<sequence>MSKKHGKHLPGQSNDDGVTDGPDRHAAARAGLPSTARWAGAADAIAGTVPAALGAHRQVPILAAPGIVAVEPETRIDLADVDADADGGLDKAWAKEALAQERDRISTLQERLYAERARSLLLVFQAIDTGGKDGTIRAVLKGVNPQGCTVTSFKVPSSDELDHDFLWRYHARTPGRGMIGVFNRSHYEDVLVVRVKGLVPDAVWQGRYRLINDFERLLTQSGTVVIKFFLHISKDEQKTRLEARIADPEKHWKFDPADLVERKSWDAYQRAFADALSQCSTPHAPWLVVPANHKWFRNYVIARTIADTLEAMDPRFPKAAKGIADLKVPA</sequence>
<evidence type="ECO:0000313" key="5">
    <source>
        <dbReference type="EMBL" id="SFL92471.1"/>
    </source>
</evidence>